<comment type="caution">
    <text evidence="3">The sequence shown here is derived from an EMBL/GenBank/DDBJ whole genome shotgun (WGS) entry which is preliminary data.</text>
</comment>
<dbReference type="InterPro" id="IPR007621">
    <property type="entry name" value="TPM_dom"/>
</dbReference>
<keyword evidence="4" id="KW-1185">Reference proteome</keyword>
<dbReference type="RefSeq" id="WP_009533466.1">
    <property type="nucleotide sequence ID" value="NZ_CAUSWB010000010.1"/>
</dbReference>
<proteinExistence type="predicted"/>
<dbReference type="Pfam" id="PF04536">
    <property type="entry name" value="TPM_phosphatase"/>
    <property type="match status" value="1"/>
</dbReference>
<dbReference type="GeneID" id="86941359"/>
<dbReference type="PANTHER" id="PTHR30373:SF2">
    <property type="entry name" value="UPF0603 PROTEIN YGCG"/>
    <property type="match status" value="1"/>
</dbReference>
<organism evidence="3 4">
    <name type="scientific">Stomatobaculum longum</name>
    <dbReference type="NCBI Taxonomy" id="796942"/>
    <lineage>
        <taxon>Bacteria</taxon>
        <taxon>Bacillati</taxon>
        <taxon>Bacillota</taxon>
        <taxon>Clostridia</taxon>
        <taxon>Lachnospirales</taxon>
        <taxon>Lachnospiraceae</taxon>
        <taxon>Stomatobaculum</taxon>
    </lineage>
</organism>
<dbReference type="EMBL" id="AGEL01000013">
    <property type="protein sequence ID" value="EHO16088.1"/>
    <property type="molecule type" value="Genomic_DNA"/>
</dbReference>
<dbReference type="AlphaFoldDB" id="A0AA37DFU6"/>
<protein>
    <recommendedName>
        <fullName evidence="2">TPM domain-containing protein</fullName>
    </recommendedName>
</protein>
<gene>
    <name evidence="3" type="ORF">HMPREF9623_01634</name>
</gene>
<dbReference type="Proteomes" id="UP000018466">
    <property type="component" value="Unassembled WGS sequence"/>
</dbReference>
<sequence length="291" mass="31031">MREKTIRHISVGVLFAWLFLFFALLAPARAYAAETRVFDQANLFSAAEKQELERQIATEREKMKLDLVVVTTNQAGGKSAEAYADDFYDQGGYGYGAKKSGVLYLIDMDNRRIHVSTAGGGIQLLSDSEIEKLLDLGTPGVKSGNYAESASRVLSGIQDSYRRAQRKGWAYDAESGVWTKKKHLSPLAALGSLAASLVAALGAVTGVKRNYKMQDGEARRASTVAGIIAASGAAFDFGELSDRLLDRNRVERRIRRSSGGSGGGRSSGPHGSSSTHTSSGGSSHGGGGRSF</sequence>
<feature type="compositionally biased region" description="Low complexity" evidence="1">
    <location>
        <begin position="267"/>
        <end position="281"/>
    </location>
</feature>
<accession>A0AA37DFU6</accession>
<evidence type="ECO:0000256" key="1">
    <source>
        <dbReference type="SAM" id="MobiDB-lite"/>
    </source>
</evidence>
<dbReference type="Gene3D" id="3.10.310.50">
    <property type="match status" value="1"/>
</dbReference>
<feature type="domain" description="TPM" evidence="2">
    <location>
        <begin position="37"/>
        <end position="158"/>
    </location>
</feature>
<evidence type="ECO:0000313" key="4">
    <source>
        <dbReference type="Proteomes" id="UP000018466"/>
    </source>
</evidence>
<dbReference type="PANTHER" id="PTHR30373">
    <property type="entry name" value="UPF0603 PROTEIN YGCG"/>
    <property type="match status" value="1"/>
</dbReference>
<reference evidence="3 4" key="1">
    <citation type="submission" date="2011-10" db="EMBL/GenBank/DDBJ databases">
        <title>The Genome Sequence of Lachnospiraceae bacterium ACC2.</title>
        <authorList>
            <consortium name="The Broad Institute Genome Sequencing Platform"/>
            <person name="Earl A."/>
            <person name="Ward D."/>
            <person name="Feldgarden M."/>
            <person name="Gevers D."/>
            <person name="Sizova M."/>
            <person name="Hazen A."/>
            <person name="Epstein S."/>
            <person name="Young S.K."/>
            <person name="Zeng Q."/>
            <person name="Gargeya S."/>
            <person name="Fitzgerald M."/>
            <person name="Haas B."/>
            <person name="Abouelleil A."/>
            <person name="Alvarado L."/>
            <person name="Arachchi H.M."/>
            <person name="Berlin A."/>
            <person name="Brown A."/>
            <person name="Chapman S.B."/>
            <person name="Chen Z."/>
            <person name="Dunbar C."/>
            <person name="Freedman E."/>
            <person name="Gearin G."/>
            <person name="Goldberg J."/>
            <person name="Griggs A."/>
            <person name="Gujja S."/>
            <person name="Heiman D."/>
            <person name="Howarth C."/>
            <person name="Larson L."/>
            <person name="Lui A."/>
            <person name="MacDonald P.J.P."/>
            <person name="Montmayeur A."/>
            <person name="Murphy C."/>
            <person name="Neiman D."/>
            <person name="Pearson M."/>
            <person name="Priest M."/>
            <person name="Roberts A."/>
            <person name="Saif S."/>
            <person name="Shea T."/>
            <person name="Shenoy N."/>
            <person name="Sisk P."/>
            <person name="Stolte C."/>
            <person name="Sykes S."/>
            <person name="Wortman J."/>
            <person name="Nusbaum C."/>
            <person name="Birren B."/>
        </authorList>
    </citation>
    <scope>NUCLEOTIDE SEQUENCE [LARGE SCALE GENOMIC DNA]</scope>
    <source>
        <strain evidence="3 4">ACC2</strain>
    </source>
</reference>
<name>A0AA37DFU6_9FIRM</name>
<feature type="compositionally biased region" description="Gly residues" evidence="1">
    <location>
        <begin position="282"/>
        <end position="291"/>
    </location>
</feature>
<evidence type="ECO:0000259" key="2">
    <source>
        <dbReference type="Pfam" id="PF04536"/>
    </source>
</evidence>
<feature type="region of interest" description="Disordered" evidence="1">
    <location>
        <begin position="251"/>
        <end position="291"/>
    </location>
</feature>
<evidence type="ECO:0000313" key="3">
    <source>
        <dbReference type="EMBL" id="EHO16088.1"/>
    </source>
</evidence>